<organism evidence="1">
    <name type="scientific">Anguilla anguilla</name>
    <name type="common">European freshwater eel</name>
    <name type="synonym">Muraena anguilla</name>
    <dbReference type="NCBI Taxonomy" id="7936"/>
    <lineage>
        <taxon>Eukaryota</taxon>
        <taxon>Metazoa</taxon>
        <taxon>Chordata</taxon>
        <taxon>Craniata</taxon>
        <taxon>Vertebrata</taxon>
        <taxon>Euteleostomi</taxon>
        <taxon>Actinopterygii</taxon>
        <taxon>Neopterygii</taxon>
        <taxon>Teleostei</taxon>
        <taxon>Anguilliformes</taxon>
        <taxon>Anguillidae</taxon>
        <taxon>Anguilla</taxon>
    </lineage>
</organism>
<accession>A0A0E9RTI6</accession>
<dbReference type="AlphaFoldDB" id="A0A0E9RTI6"/>
<proteinExistence type="predicted"/>
<name>A0A0E9RTI6_ANGAN</name>
<reference evidence="1" key="2">
    <citation type="journal article" date="2015" name="Fish Shellfish Immunol.">
        <title>Early steps in the European eel (Anguilla anguilla)-Vibrio vulnificus interaction in the gills: Role of the RtxA13 toxin.</title>
        <authorList>
            <person name="Callol A."/>
            <person name="Pajuelo D."/>
            <person name="Ebbesson L."/>
            <person name="Teles M."/>
            <person name="MacKenzie S."/>
            <person name="Amaro C."/>
        </authorList>
    </citation>
    <scope>NUCLEOTIDE SEQUENCE</scope>
</reference>
<evidence type="ECO:0000313" key="1">
    <source>
        <dbReference type="EMBL" id="JAH32451.1"/>
    </source>
</evidence>
<reference evidence="1" key="1">
    <citation type="submission" date="2014-11" db="EMBL/GenBank/DDBJ databases">
        <authorList>
            <person name="Amaro Gonzalez C."/>
        </authorList>
    </citation>
    <scope>NUCLEOTIDE SEQUENCE</scope>
</reference>
<dbReference type="EMBL" id="GBXM01076126">
    <property type="protein sequence ID" value="JAH32451.1"/>
    <property type="molecule type" value="Transcribed_RNA"/>
</dbReference>
<protein>
    <submittedName>
        <fullName evidence="1">Uncharacterized protein</fullName>
    </submittedName>
</protein>
<sequence>MRKHINTHSKPTQFMCQTKAICLNKKKITGNPTLHRHAMALCMHRKCKTY</sequence>